<dbReference type="AlphaFoldDB" id="A0A6L6Q954"/>
<evidence type="ECO:0000256" key="1">
    <source>
        <dbReference type="SAM" id="MobiDB-lite"/>
    </source>
</evidence>
<protein>
    <submittedName>
        <fullName evidence="2">Uncharacterized protein</fullName>
    </submittedName>
</protein>
<organism evidence="2 3">
    <name type="scientific">Pseudoduganella ginsengisoli</name>
    <dbReference type="NCBI Taxonomy" id="1462440"/>
    <lineage>
        <taxon>Bacteria</taxon>
        <taxon>Pseudomonadati</taxon>
        <taxon>Pseudomonadota</taxon>
        <taxon>Betaproteobacteria</taxon>
        <taxon>Burkholderiales</taxon>
        <taxon>Oxalobacteraceae</taxon>
        <taxon>Telluria group</taxon>
        <taxon>Pseudoduganella</taxon>
    </lineage>
</organism>
<accession>A0A6L6Q954</accession>
<name>A0A6L6Q954_9BURK</name>
<dbReference type="Proteomes" id="UP000484015">
    <property type="component" value="Unassembled WGS sequence"/>
</dbReference>
<proteinExistence type="predicted"/>
<gene>
    <name evidence="2" type="ORF">GM668_28195</name>
</gene>
<dbReference type="RefSeq" id="WP_155442310.1">
    <property type="nucleotide sequence ID" value="NZ_WNLA01000034.1"/>
</dbReference>
<dbReference type="EMBL" id="WNLA01000034">
    <property type="protein sequence ID" value="MTW05966.1"/>
    <property type="molecule type" value="Genomic_DNA"/>
</dbReference>
<evidence type="ECO:0000313" key="2">
    <source>
        <dbReference type="EMBL" id="MTW05966.1"/>
    </source>
</evidence>
<evidence type="ECO:0000313" key="3">
    <source>
        <dbReference type="Proteomes" id="UP000484015"/>
    </source>
</evidence>
<comment type="caution">
    <text evidence="2">The sequence shown here is derived from an EMBL/GenBank/DDBJ whole genome shotgun (WGS) entry which is preliminary data.</text>
</comment>
<feature type="region of interest" description="Disordered" evidence="1">
    <location>
        <begin position="52"/>
        <end position="71"/>
    </location>
</feature>
<reference evidence="2 3" key="1">
    <citation type="submission" date="2019-11" db="EMBL/GenBank/DDBJ databases">
        <title>Type strains purchased from KCTC, JCM and DSMZ.</title>
        <authorList>
            <person name="Lu H."/>
        </authorList>
    </citation>
    <scope>NUCLEOTIDE SEQUENCE [LARGE SCALE GENOMIC DNA]</scope>
    <source>
        <strain evidence="2 3">KCTC 42409</strain>
    </source>
</reference>
<keyword evidence="3" id="KW-1185">Reference proteome</keyword>
<sequence>MSAFRLMGDFLFSGAAAAFQQQMARSSQLLPGRVHNFVEAFTEARLVASRQQTQLHDENSEGGMLAPSARS</sequence>